<feature type="transmembrane region" description="Helical" evidence="10">
    <location>
        <begin position="126"/>
        <end position="148"/>
    </location>
</feature>
<dbReference type="GO" id="GO:0005886">
    <property type="term" value="C:plasma membrane"/>
    <property type="evidence" value="ECO:0007669"/>
    <property type="project" value="UniProtKB-SubCell"/>
</dbReference>
<evidence type="ECO:0000256" key="1">
    <source>
        <dbReference type="ARBA" id="ARBA00002578"/>
    </source>
</evidence>
<dbReference type="PRINTS" id="PR00953">
    <property type="entry name" value="TYPE3IMRPROT"/>
</dbReference>
<dbReference type="GO" id="GO:0044780">
    <property type="term" value="P:bacterial-type flagellum assembly"/>
    <property type="evidence" value="ECO:0007669"/>
    <property type="project" value="UniProtKB-UniRule"/>
</dbReference>
<evidence type="ECO:0000256" key="6">
    <source>
        <dbReference type="ARBA" id="ARBA00022989"/>
    </source>
</evidence>
<dbReference type="Proteomes" id="UP000297890">
    <property type="component" value="Unassembled WGS sequence"/>
</dbReference>
<name>A0A4Z0FA31_9GAMM</name>
<evidence type="ECO:0000256" key="7">
    <source>
        <dbReference type="ARBA" id="ARBA00023136"/>
    </source>
</evidence>
<dbReference type="GO" id="GO:0009425">
    <property type="term" value="C:bacterial-type flagellum basal body"/>
    <property type="evidence" value="ECO:0007669"/>
    <property type="project" value="UniProtKB-SubCell"/>
</dbReference>
<keyword evidence="11" id="KW-0966">Cell projection</keyword>
<keyword evidence="12" id="KW-1185">Reference proteome</keyword>
<protein>
    <recommendedName>
        <fullName evidence="3 9">Flagellar biosynthetic protein FliR</fullName>
    </recommendedName>
</protein>
<evidence type="ECO:0000313" key="11">
    <source>
        <dbReference type="EMBL" id="TFZ83296.1"/>
    </source>
</evidence>
<keyword evidence="6 10" id="KW-1133">Transmembrane helix</keyword>
<reference evidence="11 12" key="1">
    <citation type="journal article" date="2019" name="ISME J.">
        <title>Candidatus Macondimonas diazotrophica, a novel gammaproteobacterial genus dominating crude-oil-contaminated coastal sediments.</title>
        <authorList>
            <person name="Karthikeyan S."/>
            <person name="Konstantinidis K."/>
        </authorList>
    </citation>
    <scope>NUCLEOTIDE SEQUENCE [LARGE SCALE GENOMIC DNA]</scope>
    <source>
        <strain evidence="11 12">KTK01</strain>
    </source>
</reference>
<evidence type="ECO:0000256" key="9">
    <source>
        <dbReference type="NCBIfam" id="TIGR01400"/>
    </source>
</evidence>
<evidence type="ECO:0000256" key="10">
    <source>
        <dbReference type="RuleBase" id="RU362071"/>
    </source>
</evidence>
<proteinExistence type="inferred from homology"/>
<keyword evidence="5 10" id="KW-0812">Transmembrane</keyword>
<feature type="transmembrane region" description="Helical" evidence="10">
    <location>
        <begin position="210"/>
        <end position="230"/>
    </location>
</feature>
<feature type="transmembrane region" description="Helical" evidence="10">
    <location>
        <begin position="176"/>
        <end position="198"/>
    </location>
</feature>
<keyword evidence="11" id="KW-0969">Cilium</keyword>
<evidence type="ECO:0000256" key="3">
    <source>
        <dbReference type="ARBA" id="ARBA00021717"/>
    </source>
</evidence>
<dbReference type="AlphaFoldDB" id="A0A4Z0FA31"/>
<dbReference type="InterPro" id="IPR002010">
    <property type="entry name" value="T3SS_IM_R"/>
</dbReference>
<evidence type="ECO:0000313" key="12">
    <source>
        <dbReference type="Proteomes" id="UP000297890"/>
    </source>
</evidence>
<dbReference type="Pfam" id="PF01311">
    <property type="entry name" value="Bac_export_1"/>
    <property type="match status" value="1"/>
</dbReference>
<dbReference type="GO" id="GO:0006605">
    <property type="term" value="P:protein targeting"/>
    <property type="evidence" value="ECO:0007669"/>
    <property type="project" value="UniProtKB-UniRule"/>
</dbReference>
<evidence type="ECO:0000256" key="5">
    <source>
        <dbReference type="ARBA" id="ARBA00022692"/>
    </source>
</evidence>
<evidence type="ECO:0000256" key="8">
    <source>
        <dbReference type="ARBA" id="ARBA00023143"/>
    </source>
</evidence>
<dbReference type="PANTHER" id="PTHR30065">
    <property type="entry name" value="FLAGELLAR BIOSYNTHETIC PROTEIN FLIR"/>
    <property type="match status" value="1"/>
</dbReference>
<comment type="caution">
    <text evidence="11">The sequence shown here is derived from an EMBL/GenBank/DDBJ whole genome shotgun (WGS) entry which is preliminary data.</text>
</comment>
<keyword evidence="8 10" id="KW-0975">Bacterial flagellum</keyword>
<dbReference type="OrthoDB" id="9797790at2"/>
<comment type="function">
    <text evidence="1 10">Role in flagellar biosynthesis.</text>
</comment>
<keyword evidence="7 10" id="KW-0472">Membrane</keyword>
<dbReference type="EMBL" id="SRIO01000004">
    <property type="protein sequence ID" value="TFZ83296.1"/>
    <property type="molecule type" value="Genomic_DNA"/>
</dbReference>
<dbReference type="NCBIfam" id="TIGR01400">
    <property type="entry name" value="fliR"/>
    <property type="match status" value="1"/>
</dbReference>
<feature type="transmembrane region" description="Helical" evidence="10">
    <location>
        <begin position="95"/>
        <end position="114"/>
    </location>
</feature>
<dbReference type="InterPro" id="IPR006303">
    <property type="entry name" value="FliR"/>
</dbReference>
<feature type="transmembrane region" description="Helical" evidence="10">
    <location>
        <begin position="12"/>
        <end position="31"/>
    </location>
</feature>
<keyword evidence="4 10" id="KW-1003">Cell membrane</keyword>
<organism evidence="11 12">
    <name type="scientific">Candidatus Macondimonas diazotrophica</name>
    <dbReference type="NCBI Taxonomy" id="2305248"/>
    <lineage>
        <taxon>Bacteria</taxon>
        <taxon>Pseudomonadati</taxon>
        <taxon>Pseudomonadota</taxon>
        <taxon>Gammaproteobacteria</taxon>
        <taxon>Chromatiales</taxon>
        <taxon>Ectothiorhodospiraceae</taxon>
        <taxon>Candidatus Macondimonas</taxon>
    </lineage>
</organism>
<dbReference type="PANTHER" id="PTHR30065:SF8">
    <property type="entry name" value="FLAGELLAR BIOSYNTHETIC PROTEIN FLIR"/>
    <property type="match status" value="1"/>
</dbReference>
<evidence type="ECO:0000256" key="4">
    <source>
        <dbReference type="ARBA" id="ARBA00022475"/>
    </source>
</evidence>
<accession>A0A4Z0FA31</accession>
<comment type="similarity">
    <text evidence="2 10">Belongs to the FliR/MopE/SpaR family.</text>
</comment>
<evidence type="ECO:0000256" key="2">
    <source>
        <dbReference type="ARBA" id="ARBA00009772"/>
    </source>
</evidence>
<sequence length="256" mass="27059">MEEQMLMQTLDQAGGVFFRVSGFFMAMPLFSGPAVPVRVRLLLALTVTWLILPLAPPARMALLGSEGILVAVEQILLGVAMGMALQIIFQAALMAGQMIATAMGLGFAVTVDPVNGVSEMVLGQYFQLVASLLFLALDGHLAVIRILAESFVLLPVGLGNLPAGSVETLLRWSAHLFSGGIQLALPALAALMMVNLILGVTTRAAPALNLFAVGFPVSLSLGLLAVIWTLPVMARLFEPWLEAALLTLRRLIGMGG</sequence>
<comment type="subcellular location">
    <subcellularLocation>
        <location evidence="10">Cell membrane</location>
        <topology evidence="10">Multi-pass membrane protein</topology>
    </subcellularLocation>
    <subcellularLocation>
        <location evidence="10">Bacterial flagellum basal body</location>
    </subcellularLocation>
</comment>
<keyword evidence="11" id="KW-0282">Flagellum</keyword>
<gene>
    <name evidence="11" type="primary">fliR</name>
    <name evidence="11" type="ORF">E4680_04400</name>
</gene>
<feature type="transmembrane region" description="Helical" evidence="10">
    <location>
        <begin position="37"/>
        <end position="55"/>
    </location>
</feature>